<accession>A0A2Z5FU79</accession>
<protein>
    <submittedName>
        <fullName evidence="2">Uncharacterized protein</fullName>
    </submittedName>
</protein>
<dbReference type="KEGG" id="abas:ACPOL_0669"/>
<evidence type="ECO:0000313" key="2">
    <source>
        <dbReference type="EMBL" id="AXC10036.1"/>
    </source>
</evidence>
<feature type="region of interest" description="Disordered" evidence="1">
    <location>
        <begin position="1"/>
        <end position="57"/>
    </location>
</feature>
<keyword evidence="3" id="KW-1185">Reference proteome</keyword>
<gene>
    <name evidence="2" type="ORF">ACPOL_0669</name>
</gene>
<dbReference type="Proteomes" id="UP000253606">
    <property type="component" value="Chromosome"/>
</dbReference>
<evidence type="ECO:0000256" key="1">
    <source>
        <dbReference type="SAM" id="MobiDB-lite"/>
    </source>
</evidence>
<dbReference type="AlphaFoldDB" id="A0A2Z5FU79"/>
<sequence length="57" mass="5736">MSSVYSKLKKSAAKLTGPNASPQAPVADGGLPHLTAKSTLQSANQAHAVVSMESGTL</sequence>
<feature type="compositionally biased region" description="Polar residues" evidence="1">
    <location>
        <begin position="36"/>
        <end position="45"/>
    </location>
</feature>
<proteinExistence type="predicted"/>
<name>A0A2Z5FU79_9BACT</name>
<dbReference type="EMBL" id="CP030840">
    <property type="protein sequence ID" value="AXC10036.1"/>
    <property type="molecule type" value="Genomic_DNA"/>
</dbReference>
<organism evidence="2 3">
    <name type="scientific">Acidisarcina polymorpha</name>
    <dbReference type="NCBI Taxonomy" id="2211140"/>
    <lineage>
        <taxon>Bacteria</taxon>
        <taxon>Pseudomonadati</taxon>
        <taxon>Acidobacteriota</taxon>
        <taxon>Terriglobia</taxon>
        <taxon>Terriglobales</taxon>
        <taxon>Acidobacteriaceae</taxon>
        <taxon>Acidisarcina</taxon>
    </lineage>
</organism>
<reference evidence="2 3" key="1">
    <citation type="journal article" date="2018" name="Front. Microbiol.">
        <title>Hydrolytic Capabilities as a Key to Environmental Success: Chitinolytic and Cellulolytic Acidobacteria From Acidic Sub-arctic Soils and Boreal Peatlands.</title>
        <authorList>
            <person name="Belova S.E."/>
            <person name="Ravin N.V."/>
            <person name="Pankratov T.A."/>
            <person name="Rakitin A.L."/>
            <person name="Ivanova A.A."/>
            <person name="Beletsky A.V."/>
            <person name="Mardanov A.V."/>
            <person name="Sinninghe Damste J.S."/>
            <person name="Dedysh S.N."/>
        </authorList>
    </citation>
    <scope>NUCLEOTIDE SEQUENCE [LARGE SCALE GENOMIC DNA]</scope>
    <source>
        <strain evidence="2 3">SBC82</strain>
    </source>
</reference>
<evidence type="ECO:0000313" key="3">
    <source>
        <dbReference type="Proteomes" id="UP000253606"/>
    </source>
</evidence>